<dbReference type="OrthoDB" id="10250284at2759"/>
<evidence type="ECO:0000313" key="5">
    <source>
        <dbReference type="EMBL" id="EGG13541.1"/>
    </source>
</evidence>
<dbReference type="PANTHER" id="PTHR13134:SF3">
    <property type="entry name" value="TRAFFICKING PROTEIN PARTICLE COMPLEX SUBUNIT 13"/>
    <property type="match status" value="1"/>
</dbReference>
<evidence type="ECO:0000313" key="6">
    <source>
        <dbReference type="Proteomes" id="UP000007797"/>
    </source>
</evidence>
<proteinExistence type="inferred from homology"/>
<dbReference type="KEGG" id="dfa:DFA_11302"/>
<dbReference type="PANTHER" id="PTHR13134">
    <property type="entry name" value="TRAFFICKING PROTEIN PARTICLE COMPLEX SUBUNIT 13"/>
    <property type="match status" value="1"/>
</dbReference>
<keyword evidence="6" id="KW-1185">Reference proteome</keyword>
<evidence type="ECO:0000256" key="1">
    <source>
        <dbReference type="ARBA" id="ARBA00010785"/>
    </source>
</evidence>
<dbReference type="Pfam" id="PF23647">
    <property type="entry name" value="TRAPPC13_M"/>
    <property type="match status" value="1"/>
</dbReference>
<dbReference type="InterPro" id="IPR055429">
    <property type="entry name" value="TRAPPC13_M"/>
</dbReference>
<name>F4QC54_CACFS</name>
<dbReference type="Pfam" id="PF23643">
    <property type="entry name" value="TRAPPC13_C"/>
    <property type="match status" value="1"/>
</dbReference>
<evidence type="ECO:0000259" key="2">
    <source>
        <dbReference type="Pfam" id="PF06159"/>
    </source>
</evidence>
<accession>F4QC54</accession>
<dbReference type="OMA" id="YLCVHNG"/>
<protein>
    <submittedName>
        <fullName evidence="5">DUF974 family protein</fullName>
    </submittedName>
</protein>
<sequence>MENKDNQLLNLKVMRLSKPLLQANNPVLCERDDVISDMILPPTIQPGNNDTMGGGIEGLGMTSMLQLQSGLIYLGEIFTSYISLNNHSPHEVKNVELQTTTQRILLLDSEPKPIPVFGPGFNSDFVVQREVKEFGVNILCCAVTYVTLEGEVKKFKKFFKFQVSNPLGIKSKIISIPNTTFVEVCLENTTQGALLIDTVTFEAADLFTQSNMSEVKHSQQPSPQQPPMLQLANSLGSSNGSGWKKSTDSTIQSLMSEIRASPDIVFLREGNSRQYLFKVMPKDPNDFETKNAATLGKLDIVWRSYMGETGRLKTAQIQRKVCLEEVECNLVSIPTVELEKPFTVTAKIINKTNRILHPLFVLVRNKMDGILINGHLPKIGALQANSSINLDIEMFPLKPGMQQISGLAIKLLEPTLVESGGSIRVNPAAPSANPPHSGFGSAAAATSAGVPKNFFELGVLADVYVENNNSSSNNKNNKTPFFKEVDSTHVLLS</sequence>
<gene>
    <name evidence="5" type="ORF">DFA_11302</name>
</gene>
<feature type="domain" description="Trafficking protein particle complex subunit 13 C-terminal" evidence="3">
    <location>
        <begin position="335"/>
        <end position="409"/>
    </location>
</feature>
<dbReference type="AlphaFoldDB" id="F4QC54"/>
<comment type="similarity">
    <text evidence="1">Belongs to the TRAPPC13 family.</text>
</comment>
<dbReference type="GeneID" id="14866324"/>
<dbReference type="STRING" id="1054147.F4QC54"/>
<organism evidence="5 6">
    <name type="scientific">Cavenderia fasciculata</name>
    <name type="common">Slime mold</name>
    <name type="synonym">Dictyostelium fasciculatum</name>
    <dbReference type="NCBI Taxonomy" id="261658"/>
    <lineage>
        <taxon>Eukaryota</taxon>
        <taxon>Amoebozoa</taxon>
        <taxon>Evosea</taxon>
        <taxon>Eumycetozoa</taxon>
        <taxon>Dictyostelia</taxon>
        <taxon>Acytosteliales</taxon>
        <taxon>Cavenderiaceae</taxon>
        <taxon>Cavenderia</taxon>
    </lineage>
</organism>
<dbReference type="GO" id="GO:1990072">
    <property type="term" value="C:TRAPPIII protein complex"/>
    <property type="evidence" value="ECO:0007669"/>
    <property type="project" value="TreeGrafter"/>
</dbReference>
<dbReference type="RefSeq" id="XP_004350245.1">
    <property type="nucleotide sequence ID" value="XM_004350195.1"/>
</dbReference>
<evidence type="ECO:0000259" key="3">
    <source>
        <dbReference type="Pfam" id="PF23643"/>
    </source>
</evidence>
<dbReference type="InterPro" id="IPR055427">
    <property type="entry name" value="TRAPPC13_N"/>
</dbReference>
<dbReference type="Pfam" id="PF06159">
    <property type="entry name" value="TRAPPC13_N"/>
    <property type="match status" value="1"/>
</dbReference>
<evidence type="ECO:0000259" key="4">
    <source>
        <dbReference type="Pfam" id="PF23647"/>
    </source>
</evidence>
<feature type="domain" description="Trafficking protein particle complex subunit 13 middle" evidence="4">
    <location>
        <begin position="258"/>
        <end position="321"/>
    </location>
</feature>
<dbReference type="InterPro" id="IPR010378">
    <property type="entry name" value="TRAPPC13"/>
</dbReference>
<dbReference type="EMBL" id="GL883029">
    <property type="protein sequence ID" value="EGG13541.1"/>
    <property type="molecule type" value="Genomic_DNA"/>
</dbReference>
<dbReference type="InterPro" id="IPR055428">
    <property type="entry name" value="TRAPPC13_C"/>
</dbReference>
<reference evidence="6" key="1">
    <citation type="journal article" date="2011" name="Genome Res.">
        <title>Phylogeny-wide analysis of social amoeba genomes highlights ancient origins for complex intercellular communication.</title>
        <authorList>
            <person name="Heidel A.J."/>
            <person name="Lawal H.M."/>
            <person name="Felder M."/>
            <person name="Schilde C."/>
            <person name="Helps N.R."/>
            <person name="Tunggal B."/>
            <person name="Rivero F."/>
            <person name="John U."/>
            <person name="Schleicher M."/>
            <person name="Eichinger L."/>
            <person name="Platzer M."/>
            <person name="Noegel A.A."/>
            <person name="Schaap P."/>
            <person name="Gloeckner G."/>
        </authorList>
    </citation>
    <scope>NUCLEOTIDE SEQUENCE [LARGE SCALE GENOMIC DNA]</scope>
    <source>
        <strain evidence="6">SH3</strain>
    </source>
</reference>
<feature type="domain" description="Trafficking protein particle complex subunit 13 N-terminal" evidence="2">
    <location>
        <begin position="8"/>
        <end position="163"/>
    </location>
</feature>
<dbReference type="Proteomes" id="UP000007797">
    <property type="component" value="Unassembled WGS sequence"/>
</dbReference>